<sequence length="55" mass="6393">MKTKFNHSDVHKNIMRDRLARSVSEEGVKKIRSAPEYAKLCLEHRKELTGGKCHE</sequence>
<reference evidence="1 2" key="1">
    <citation type="submission" date="2013-07" db="EMBL/GenBank/DDBJ databases">
        <authorList>
            <person name="Genoscope - CEA"/>
        </authorList>
    </citation>
    <scope>NUCLEOTIDE SEQUENCE [LARGE SCALE GENOMIC DNA]</scope>
    <source>
        <strain evidence="1 2">G6</strain>
    </source>
</reference>
<protein>
    <submittedName>
        <fullName evidence="1">Uncharacterized protein</fullName>
    </submittedName>
</protein>
<evidence type="ECO:0000313" key="1">
    <source>
        <dbReference type="EMBL" id="CDG19967.1"/>
    </source>
</evidence>
<proteinExistence type="predicted"/>
<dbReference type="AlphaFoldDB" id="A0A068QY44"/>
<keyword evidence="2" id="KW-1185">Reference proteome</keyword>
<accession>A0A068QY44</accession>
<dbReference type="EMBL" id="FO704551">
    <property type="protein sequence ID" value="CDG19967.1"/>
    <property type="molecule type" value="Genomic_DNA"/>
</dbReference>
<dbReference type="Proteomes" id="UP000032735">
    <property type="component" value="Chromosome"/>
</dbReference>
<name>A0A068QY44_9GAMM</name>
<gene>
    <name evidence="1" type="ORF">XPG1_0312</name>
</gene>
<dbReference type="STRING" id="1354304.XPG1_0312"/>
<organism evidence="1 2">
    <name type="scientific">Xenorhabdus poinarii G6</name>
    <dbReference type="NCBI Taxonomy" id="1354304"/>
    <lineage>
        <taxon>Bacteria</taxon>
        <taxon>Pseudomonadati</taxon>
        <taxon>Pseudomonadota</taxon>
        <taxon>Gammaproteobacteria</taxon>
        <taxon>Enterobacterales</taxon>
        <taxon>Morganellaceae</taxon>
        <taxon>Xenorhabdus</taxon>
    </lineage>
</organism>
<dbReference type="RefSeq" id="WP_173425854.1">
    <property type="nucleotide sequence ID" value="NZ_FO704551.1"/>
</dbReference>
<dbReference type="KEGG" id="xpo:XPG1_0312"/>
<evidence type="ECO:0000313" key="2">
    <source>
        <dbReference type="Proteomes" id="UP000032735"/>
    </source>
</evidence>
<dbReference type="HOGENOM" id="CLU_211608_0_0_6"/>